<dbReference type="EMBL" id="JBHSZO010000018">
    <property type="protein sequence ID" value="MFC7219143.1"/>
    <property type="molecule type" value="Genomic_DNA"/>
</dbReference>
<accession>A0ABW2GEF6</accession>
<evidence type="ECO:0000313" key="2">
    <source>
        <dbReference type="EMBL" id="MFC7219143.1"/>
    </source>
</evidence>
<reference evidence="3" key="1">
    <citation type="journal article" date="2019" name="Int. J. Syst. Evol. Microbiol.">
        <title>The Global Catalogue of Microorganisms (GCM) 10K type strain sequencing project: providing services to taxonomists for standard genome sequencing and annotation.</title>
        <authorList>
            <consortium name="The Broad Institute Genomics Platform"/>
            <consortium name="The Broad Institute Genome Sequencing Center for Infectious Disease"/>
            <person name="Wu L."/>
            <person name="Ma J."/>
        </authorList>
    </citation>
    <scope>NUCLEOTIDE SEQUENCE [LARGE SCALE GENOMIC DNA]</scope>
    <source>
        <strain evidence="3">CGMCC 1.13681</strain>
    </source>
</reference>
<evidence type="ECO:0000256" key="1">
    <source>
        <dbReference type="SAM" id="MobiDB-lite"/>
    </source>
</evidence>
<comment type="caution">
    <text evidence="2">The sequence shown here is derived from an EMBL/GenBank/DDBJ whole genome shotgun (WGS) entry which is preliminary data.</text>
</comment>
<gene>
    <name evidence="2" type="ORF">ACFQLX_13345</name>
</gene>
<dbReference type="Proteomes" id="UP001596413">
    <property type="component" value="Unassembled WGS sequence"/>
</dbReference>
<feature type="compositionally biased region" description="Basic and acidic residues" evidence="1">
    <location>
        <begin position="30"/>
        <end position="39"/>
    </location>
</feature>
<feature type="compositionally biased region" description="Polar residues" evidence="1">
    <location>
        <begin position="40"/>
        <end position="53"/>
    </location>
</feature>
<sequence length="53" mass="5542">MANDPTVTEKNDNLHTPAPPADDTTVAGTDTEKKGKAESTDGTPIQPTNLHTP</sequence>
<evidence type="ECO:0008006" key="4">
    <source>
        <dbReference type="Google" id="ProtNLM"/>
    </source>
</evidence>
<keyword evidence="3" id="KW-1185">Reference proteome</keyword>
<organism evidence="2 3">
    <name type="scientific">Streptomyces polyrhachis</name>
    <dbReference type="NCBI Taxonomy" id="1282885"/>
    <lineage>
        <taxon>Bacteria</taxon>
        <taxon>Bacillati</taxon>
        <taxon>Actinomycetota</taxon>
        <taxon>Actinomycetes</taxon>
        <taxon>Kitasatosporales</taxon>
        <taxon>Streptomycetaceae</taxon>
        <taxon>Streptomyces</taxon>
    </lineage>
</organism>
<protein>
    <recommendedName>
        <fullName evidence="4">Sigma-like protein</fullName>
    </recommendedName>
</protein>
<name>A0ABW2GEF6_9ACTN</name>
<dbReference type="RefSeq" id="WP_386414691.1">
    <property type="nucleotide sequence ID" value="NZ_JBHSZO010000018.1"/>
</dbReference>
<feature type="region of interest" description="Disordered" evidence="1">
    <location>
        <begin position="1"/>
        <end position="53"/>
    </location>
</feature>
<proteinExistence type="predicted"/>
<evidence type="ECO:0000313" key="3">
    <source>
        <dbReference type="Proteomes" id="UP001596413"/>
    </source>
</evidence>